<evidence type="ECO:0000313" key="2">
    <source>
        <dbReference type="Proteomes" id="UP000799750"/>
    </source>
</evidence>
<name>A0A6A6R915_9PEZI</name>
<dbReference type="Proteomes" id="UP000799750">
    <property type="component" value="Unassembled WGS sequence"/>
</dbReference>
<dbReference type="EMBL" id="MU004182">
    <property type="protein sequence ID" value="KAF2500894.1"/>
    <property type="molecule type" value="Genomic_DNA"/>
</dbReference>
<dbReference type="AlphaFoldDB" id="A0A6A6R915"/>
<accession>A0A6A6R915</accession>
<gene>
    <name evidence="1" type="ORF">BU16DRAFT_555408</name>
</gene>
<organism evidence="1 2">
    <name type="scientific">Lophium mytilinum</name>
    <dbReference type="NCBI Taxonomy" id="390894"/>
    <lineage>
        <taxon>Eukaryota</taxon>
        <taxon>Fungi</taxon>
        <taxon>Dikarya</taxon>
        <taxon>Ascomycota</taxon>
        <taxon>Pezizomycotina</taxon>
        <taxon>Dothideomycetes</taxon>
        <taxon>Pleosporomycetidae</taxon>
        <taxon>Mytilinidiales</taxon>
        <taxon>Mytilinidiaceae</taxon>
        <taxon>Lophium</taxon>
    </lineage>
</organism>
<keyword evidence="2" id="KW-1185">Reference proteome</keyword>
<sequence>MGLLGGAFDFGLNLLTGFNYQIAKNNASGGARFNWDARPVNHSDKQIEDGDQVLLAGRRWMIDDSPTGGNKHATGYIGWEWKDKVEVAKFYELPAEEVWDHKKAVIFTVKKTPDNTISLETSIGGYNRQLTNVGQWVTFQRSLSQRSYSTGWKPTSDGYALHFESHKPHTVRTDNSWVDNGLLRADGVQDNESIRFSLVKYIPPPAPFSWEARPKAIDGVQLEKGDRVTMTAGLAGEPDWYPLVPYHRSTGYHLTMDMRSKPEKSLVFTVRQNAADGGINFETVLEDQKLCMCAPESLDSSAGRVCLSKDPSPANASTGWEETDGAYRLYFKTHDRAAANGPLNIHIKTISNRPRIFKFERVAEQAKL</sequence>
<proteinExistence type="predicted"/>
<evidence type="ECO:0000313" key="1">
    <source>
        <dbReference type="EMBL" id="KAF2500894.1"/>
    </source>
</evidence>
<reference evidence="1" key="1">
    <citation type="journal article" date="2020" name="Stud. Mycol.">
        <title>101 Dothideomycetes genomes: a test case for predicting lifestyles and emergence of pathogens.</title>
        <authorList>
            <person name="Haridas S."/>
            <person name="Albert R."/>
            <person name="Binder M."/>
            <person name="Bloem J."/>
            <person name="Labutti K."/>
            <person name="Salamov A."/>
            <person name="Andreopoulos B."/>
            <person name="Baker S."/>
            <person name="Barry K."/>
            <person name="Bills G."/>
            <person name="Bluhm B."/>
            <person name="Cannon C."/>
            <person name="Castanera R."/>
            <person name="Culley D."/>
            <person name="Daum C."/>
            <person name="Ezra D."/>
            <person name="Gonzalez J."/>
            <person name="Henrissat B."/>
            <person name="Kuo A."/>
            <person name="Liang C."/>
            <person name="Lipzen A."/>
            <person name="Lutzoni F."/>
            <person name="Magnuson J."/>
            <person name="Mondo S."/>
            <person name="Nolan M."/>
            <person name="Ohm R."/>
            <person name="Pangilinan J."/>
            <person name="Park H.-J."/>
            <person name="Ramirez L."/>
            <person name="Alfaro M."/>
            <person name="Sun H."/>
            <person name="Tritt A."/>
            <person name="Yoshinaga Y."/>
            <person name="Zwiers L.-H."/>
            <person name="Turgeon B."/>
            <person name="Goodwin S."/>
            <person name="Spatafora J."/>
            <person name="Crous P."/>
            <person name="Grigoriev I."/>
        </authorList>
    </citation>
    <scope>NUCLEOTIDE SEQUENCE</scope>
    <source>
        <strain evidence="1">CBS 269.34</strain>
    </source>
</reference>
<protein>
    <submittedName>
        <fullName evidence="1">Uncharacterized protein</fullName>
    </submittedName>
</protein>